<dbReference type="SUPFAM" id="SSF53335">
    <property type="entry name" value="S-adenosyl-L-methionine-dependent methyltransferases"/>
    <property type="match status" value="1"/>
</dbReference>
<dbReference type="EMBL" id="BSPW01000108">
    <property type="protein sequence ID" value="GLT20356.1"/>
    <property type="molecule type" value="Genomic_DNA"/>
</dbReference>
<proteinExistence type="predicted"/>
<feature type="domain" description="Methyltransferase type 11" evidence="1">
    <location>
        <begin position="38"/>
        <end position="128"/>
    </location>
</feature>
<dbReference type="PANTHER" id="PTHR43861:SF1">
    <property type="entry name" value="TRANS-ACONITATE 2-METHYLTRANSFERASE"/>
    <property type="match status" value="1"/>
</dbReference>
<dbReference type="Pfam" id="PF08241">
    <property type="entry name" value="Methyltransf_11"/>
    <property type="match status" value="1"/>
</dbReference>
<protein>
    <recommendedName>
        <fullName evidence="1">Methyltransferase type 11 domain-containing protein</fullName>
    </recommendedName>
</protein>
<dbReference type="CDD" id="cd02440">
    <property type="entry name" value="AdoMet_MTases"/>
    <property type="match status" value="1"/>
</dbReference>
<dbReference type="PANTHER" id="PTHR43861">
    <property type="entry name" value="TRANS-ACONITATE 2-METHYLTRANSFERASE-RELATED"/>
    <property type="match status" value="1"/>
</dbReference>
<dbReference type="InterPro" id="IPR013216">
    <property type="entry name" value="Methyltransf_11"/>
</dbReference>
<accession>A0ABQ6F6B6</accession>
<evidence type="ECO:0000313" key="2">
    <source>
        <dbReference type="EMBL" id="GLT20356.1"/>
    </source>
</evidence>
<evidence type="ECO:0000259" key="1">
    <source>
        <dbReference type="Pfam" id="PF08241"/>
    </source>
</evidence>
<organism evidence="2 3">
    <name type="scientific">Vibrio zhanjiangensis</name>
    <dbReference type="NCBI Taxonomy" id="1046128"/>
    <lineage>
        <taxon>Bacteria</taxon>
        <taxon>Pseudomonadati</taxon>
        <taxon>Pseudomonadota</taxon>
        <taxon>Gammaproteobacteria</taxon>
        <taxon>Vibrionales</taxon>
        <taxon>Vibrionaceae</taxon>
        <taxon>Vibrio</taxon>
    </lineage>
</organism>
<dbReference type="RefSeq" id="WP_284194184.1">
    <property type="nucleotide sequence ID" value="NZ_BSPW01000108.1"/>
</dbReference>
<dbReference type="Proteomes" id="UP001157138">
    <property type="component" value="Unassembled WGS sequence"/>
</dbReference>
<reference evidence="3" key="1">
    <citation type="journal article" date="2019" name="Int. J. Syst. Evol. Microbiol.">
        <title>The Global Catalogue of Microorganisms (GCM) 10K type strain sequencing project: providing services to taxonomists for standard genome sequencing and annotation.</title>
        <authorList>
            <consortium name="The Broad Institute Genomics Platform"/>
            <consortium name="The Broad Institute Genome Sequencing Center for Infectious Disease"/>
            <person name="Wu L."/>
            <person name="Ma J."/>
        </authorList>
    </citation>
    <scope>NUCLEOTIDE SEQUENCE [LARGE SCALE GENOMIC DNA]</scope>
    <source>
        <strain evidence="3">NBRC 108723</strain>
    </source>
</reference>
<dbReference type="Gene3D" id="3.40.50.150">
    <property type="entry name" value="Vaccinia Virus protein VP39"/>
    <property type="match status" value="1"/>
</dbReference>
<gene>
    <name evidence="2" type="ORF">GCM10007938_41400</name>
</gene>
<evidence type="ECO:0000313" key="3">
    <source>
        <dbReference type="Proteomes" id="UP001157138"/>
    </source>
</evidence>
<keyword evidence="3" id="KW-1185">Reference proteome</keyword>
<dbReference type="InterPro" id="IPR029063">
    <property type="entry name" value="SAM-dependent_MTases_sf"/>
</dbReference>
<comment type="caution">
    <text evidence="2">The sequence shown here is derived from an EMBL/GenBank/DDBJ whole genome shotgun (WGS) entry which is preliminary data.</text>
</comment>
<name>A0ABQ6F6B6_9VIBR</name>
<sequence>MTLFRDPAHYSENSIVQKSEANYLIDKSGIDFASKRLLDVGSGDGKVSDLMSNMGAEVTGIDISESMINFSTKKYPSCHFVQGDAQDLSKHQNSYHIVTSFNCLHWVSEIEKALYGIKAILEKDGIFLGLIYPRSVGLWDAADWCEALPEYRVSSKSFVNPYCFHTKLDIEMMLTRVGFTNIKIWEEERQAVFQTKEDFKEYVMGWLPHYHHYGQNFIKHWFNKYIELTNQITQTEIIMAYKTIFFITS</sequence>